<dbReference type="Pfam" id="PF04828">
    <property type="entry name" value="GFA"/>
    <property type="match status" value="1"/>
</dbReference>
<dbReference type="PANTHER" id="PTHR33337">
    <property type="entry name" value="GFA DOMAIN-CONTAINING PROTEIN"/>
    <property type="match status" value="1"/>
</dbReference>
<dbReference type="AlphaFoldDB" id="A0A6A5Z6F7"/>
<name>A0A6A5Z6F7_9PLEO</name>
<dbReference type="PANTHER" id="PTHR33337:SF40">
    <property type="entry name" value="CENP-V_GFA DOMAIN-CONTAINING PROTEIN-RELATED"/>
    <property type="match status" value="1"/>
</dbReference>
<dbReference type="InterPro" id="IPR006913">
    <property type="entry name" value="CENP-V/GFA"/>
</dbReference>
<sequence length="103" mass="10753">MDSSNIIRGSCNCGNVAVSMTKNVFPSSCSLCHCLNCRASSGSLFAVNIPVPKDAVKIEGTPKVYVDTGGSGKSVHRHFCGDCGSFGLDEESCGKFCLIGQIT</sequence>
<dbReference type="Gene3D" id="3.90.1590.10">
    <property type="entry name" value="glutathione-dependent formaldehyde- activating enzyme (gfa)"/>
    <property type="match status" value="1"/>
</dbReference>
<dbReference type="OrthoDB" id="406544at2759"/>
<evidence type="ECO:0000313" key="6">
    <source>
        <dbReference type="EMBL" id="KAF2113988.1"/>
    </source>
</evidence>
<gene>
    <name evidence="6" type="ORF">BDV96DRAFT_600734</name>
</gene>
<evidence type="ECO:0000256" key="4">
    <source>
        <dbReference type="ARBA" id="ARBA00023239"/>
    </source>
</evidence>
<dbReference type="InterPro" id="IPR011057">
    <property type="entry name" value="Mss4-like_sf"/>
</dbReference>
<evidence type="ECO:0000313" key="7">
    <source>
        <dbReference type="Proteomes" id="UP000799770"/>
    </source>
</evidence>
<keyword evidence="4" id="KW-0456">Lyase</keyword>
<protein>
    <submittedName>
        <fullName evidence="6">Mss4-like protein</fullName>
    </submittedName>
</protein>
<comment type="similarity">
    <text evidence="1">Belongs to the Gfa family.</text>
</comment>
<dbReference type="EMBL" id="ML977326">
    <property type="protein sequence ID" value="KAF2113988.1"/>
    <property type="molecule type" value="Genomic_DNA"/>
</dbReference>
<evidence type="ECO:0000256" key="1">
    <source>
        <dbReference type="ARBA" id="ARBA00005495"/>
    </source>
</evidence>
<dbReference type="GO" id="GO:0046872">
    <property type="term" value="F:metal ion binding"/>
    <property type="evidence" value="ECO:0007669"/>
    <property type="project" value="UniProtKB-KW"/>
</dbReference>
<keyword evidence="3" id="KW-0862">Zinc</keyword>
<accession>A0A6A5Z6F7</accession>
<organism evidence="6 7">
    <name type="scientific">Lophiotrema nucula</name>
    <dbReference type="NCBI Taxonomy" id="690887"/>
    <lineage>
        <taxon>Eukaryota</taxon>
        <taxon>Fungi</taxon>
        <taxon>Dikarya</taxon>
        <taxon>Ascomycota</taxon>
        <taxon>Pezizomycotina</taxon>
        <taxon>Dothideomycetes</taxon>
        <taxon>Pleosporomycetidae</taxon>
        <taxon>Pleosporales</taxon>
        <taxon>Lophiotremataceae</taxon>
        <taxon>Lophiotrema</taxon>
    </lineage>
</organism>
<proteinExistence type="inferred from homology"/>
<keyword evidence="7" id="KW-1185">Reference proteome</keyword>
<keyword evidence="2" id="KW-0479">Metal-binding</keyword>
<reference evidence="6" key="1">
    <citation type="journal article" date="2020" name="Stud. Mycol.">
        <title>101 Dothideomycetes genomes: a test case for predicting lifestyles and emergence of pathogens.</title>
        <authorList>
            <person name="Haridas S."/>
            <person name="Albert R."/>
            <person name="Binder M."/>
            <person name="Bloem J."/>
            <person name="Labutti K."/>
            <person name="Salamov A."/>
            <person name="Andreopoulos B."/>
            <person name="Baker S."/>
            <person name="Barry K."/>
            <person name="Bills G."/>
            <person name="Bluhm B."/>
            <person name="Cannon C."/>
            <person name="Castanera R."/>
            <person name="Culley D."/>
            <person name="Daum C."/>
            <person name="Ezra D."/>
            <person name="Gonzalez J."/>
            <person name="Henrissat B."/>
            <person name="Kuo A."/>
            <person name="Liang C."/>
            <person name="Lipzen A."/>
            <person name="Lutzoni F."/>
            <person name="Magnuson J."/>
            <person name="Mondo S."/>
            <person name="Nolan M."/>
            <person name="Ohm R."/>
            <person name="Pangilinan J."/>
            <person name="Park H.-J."/>
            <person name="Ramirez L."/>
            <person name="Alfaro M."/>
            <person name="Sun H."/>
            <person name="Tritt A."/>
            <person name="Yoshinaga Y."/>
            <person name="Zwiers L.-H."/>
            <person name="Turgeon B."/>
            <person name="Goodwin S."/>
            <person name="Spatafora J."/>
            <person name="Crous P."/>
            <person name="Grigoriev I."/>
        </authorList>
    </citation>
    <scope>NUCLEOTIDE SEQUENCE</scope>
    <source>
        <strain evidence="6">CBS 627.86</strain>
    </source>
</reference>
<feature type="domain" description="CENP-V/GFA" evidence="5">
    <location>
        <begin position="7"/>
        <end position="103"/>
    </location>
</feature>
<dbReference type="GO" id="GO:0016846">
    <property type="term" value="F:carbon-sulfur lyase activity"/>
    <property type="evidence" value="ECO:0007669"/>
    <property type="project" value="InterPro"/>
</dbReference>
<evidence type="ECO:0000256" key="3">
    <source>
        <dbReference type="ARBA" id="ARBA00022833"/>
    </source>
</evidence>
<evidence type="ECO:0000256" key="2">
    <source>
        <dbReference type="ARBA" id="ARBA00022723"/>
    </source>
</evidence>
<evidence type="ECO:0000259" key="5">
    <source>
        <dbReference type="PROSITE" id="PS51891"/>
    </source>
</evidence>
<dbReference type="SUPFAM" id="SSF51316">
    <property type="entry name" value="Mss4-like"/>
    <property type="match status" value="1"/>
</dbReference>
<dbReference type="PROSITE" id="PS51891">
    <property type="entry name" value="CENP_V_GFA"/>
    <property type="match status" value="1"/>
</dbReference>
<dbReference type="Proteomes" id="UP000799770">
    <property type="component" value="Unassembled WGS sequence"/>
</dbReference>